<dbReference type="FunFam" id="3.30.200.20:FF:000053">
    <property type="entry name" value="Tyrosine-protein kinase"/>
    <property type="match status" value="1"/>
</dbReference>
<dbReference type="SUPFAM" id="SSF56112">
    <property type="entry name" value="Protein kinase-like (PK-like)"/>
    <property type="match status" value="1"/>
</dbReference>
<dbReference type="GO" id="GO:0002009">
    <property type="term" value="P:morphogenesis of an epithelium"/>
    <property type="evidence" value="ECO:0007669"/>
    <property type="project" value="UniProtKB-ARBA"/>
</dbReference>
<dbReference type="InterPro" id="IPR036028">
    <property type="entry name" value="SH3-like_dom_sf"/>
</dbReference>
<evidence type="ECO:0000256" key="10">
    <source>
        <dbReference type="PROSITE-ProRule" id="PRU00192"/>
    </source>
</evidence>
<dbReference type="PANTHER" id="PTHR24418">
    <property type="entry name" value="TYROSINE-PROTEIN KINASE"/>
    <property type="match status" value="1"/>
</dbReference>
<dbReference type="OrthoDB" id="28230at2759"/>
<dbReference type="InterPro" id="IPR008266">
    <property type="entry name" value="Tyr_kinase_AS"/>
</dbReference>
<name>A0A8J2RS62_9CRUS</name>
<evidence type="ECO:0000256" key="13">
    <source>
        <dbReference type="SAM" id="MobiDB-lite"/>
    </source>
</evidence>
<feature type="binding site" evidence="11">
    <location>
        <position position="249"/>
    </location>
    <ligand>
        <name>ATP</name>
        <dbReference type="ChEBI" id="CHEBI:30616"/>
    </ligand>
</feature>
<evidence type="ECO:0000256" key="1">
    <source>
        <dbReference type="ARBA" id="ARBA00022443"/>
    </source>
</evidence>
<evidence type="ECO:0000313" key="17">
    <source>
        <dbReference type="EMBL" id="CAH0108723.1"/>
    </source>
</evidence>
<dbReference type="Pfam" id="PF00017">
    <property type="entry name" value="SH2"/>
    <property type="match status" value="1"/>
</dbReference>
<keyword evidence="3 11" id="KW-0547">Nucleotide-binding</keyword>
<keyword evidence="2 12" id="KW-0808">Transferase</keyword>
<gene>
    <name evidence="17" type="ORF">DGAL_LOCUS12123</name>
</gene>
<keyword evidence="6 9" id="KW-0727">SH2 domain</keyword>
<proteinExistence type="inferred from homology"/>
<dbReference type="SMART" id="SM00326">
    <property type="entry name" value="SH3"/>
    <property type="match status" value="1"/>
</dbReference>
<dbReference type="InterPro" id="IPR020635">
    <property type="entry name" value="Tyr_kinase_cat_dom"/>
</dbReference>
<evidence type="ECO:0000256" key="2">
    <source>
        <dbReference type="ARBA" id="ARBA00022679"/>
    </source>
</evidence>
<evidence type="ECO:0000256" key="3">
    <source>
        <dbReference type="ARBA" id="ARBA00022741"/>
    </source>
</evidence>
<dbReference type="InterPro" id="IPR000719">
    <property type="entry name" value="Prot_kinase_dom"/>
</dbReference>
<dbReference type="Gene3D" id="3.30.505.10">
    <property type="entry name" value="SH2 domain"/>
    <property type="match status" value="1"/>
</dbReference>
<dbReference type="InterPro" id="IPR000980">
    <property type="entry name" value="SH2"/>
</dbReference>
<dbReference type="PRINTS" id="PR00109">
    <property type="entry name" value="TYRKINASE"/>
</dbReference>
<dbReference type="SUPFAM" id="SSF55550">
    <property type="entry name" value="SH2 domain"/>
    <property type="match status" value="1"/>
</dbReference>
<dbReference type="GO" id="GO:0005524">
    <property type="term" value="F:ATP binding"/>
    <property type="evidence" value="ECO:0007669"/>
    <property type="project" value="UniProtKB-UniRule"/>
</dbReference>
<evidence type="ECO:0000256" key="9">
    <source>
        <dbReference type="PROSITE-ProRule" id="PRU00191"/>
    </source>
</evidence>
<dbReference type="EMBL" id="CAKKLH010000287">
    <property type="protein sequence ID" value="CAH0108723.1"/>
    <property type="molecule type" value="Genomic_DNA"/>
</dbReference>
<dbReference type="InterPro" id="IPR001452">
    <property type="entry name" value="SH3_domain"/>
</dbReference>
<dbReference type="PRINTS" id="PR00452">
    <property type="entry name" value="SH3DOMAIN"/>
</dbReference>
<keyword evidence="7 12" id="KW-0829">Tyrosine-protein kinase</keyword>
<dbReference type="GO" id="GO:0048468">
    <property type="term" value="P:cell development"/>
    <property type="evidence" value="ECO:0007669"/>
    <property type="project" value="UniProtKB-ARBA"/>
</dbReference>
<dbReference type="PRINTS" id="PR00401">
    <property type="entry name" value="SH2DOMAIN"/>
</dbReference>
<dbReference type="PROSITE" id="PS50001">
    <property type="entry name" value="SH2"/>
    <property type="match status" value="1"/>
</dbReference>
<keyword evidence="1 10" id="KW-0728">SH3 domain</keyword>
<dbReference type="SMART" id="SM00219">
    <property type="entry name" value="TyrKc"/>
    <property type="match status" value="1"/>
</dbReference>
<dbReference type="GO" id="GO:0030036">
    <property type="term" value="P:actin cytoskeleton organization"/>
    <property type="evidence" value="ECO:0007669"/>
    <property type="project" value="UniProtKB-ARBA"/>
</dbReference>
<dbReference type="GO" id="GO:0004715">
    <property type="term" value="F:non-membrane spanning protein tyrosine kinase activity"/>
    <property type="evidence" value="ECO:0007669"/>
    <property type="project" value="UniProtKB-EC"/>
</dbReference>
<evidence type="ECO:0000256" key="7">
    <source>
        <dbReference type="ARBA" id="ARBA00023137"/>
    </source>
</evidence>
<dbReference type="AlphaFoldDB" id="A0A8J2RS62"/>
<evidence type="ECO:0000256" key="5">
    <source>
        <dbReference type="ARBA" id="ARBA00022840"/>
    </source>
</evidence>
<dbReference type="InterPro" id="IPR011009">
    <property type="entry name" value="Kinase-like_dom_sf"/>
</dbReference>
<dbReference type="Gene3D" id="2.30.30.40">
    <property type="entry name" value="SH3 Domains"/>
    <property type="match status" value="1"/>
</dbReference>
<accession>A0A8J2RS62</accession>
<dbReference type="Gene3D" id="1.10.510.10">
    <property type="entry name" value="Transferase(Phosphotransferase) domain 1"/>
    <property type="match status" value="1"/>
</dbReference>
<sequence length="490" mass="56280">MGSSNSRQKDLEPEEPMHHANGVNAQPTQRMSGMIYVALYDYQSRTDGDLAFHSHELLEIIDQSHSDWWRARSKISHMEGYIPSNYVAPVKSIEAEPWYFGKIPRIDAEKSLLQPENENGSFLIRQSESSYNDYSLSIRVNDEVRHYRVRQQHAVDGTGNVFFISRRRPFSTLEMLIEHYTSNGDGLVISLTKPCRKSRAPLTATLSYDTTDNWEIDRTSLKFERVLGQGQFGQVHQGLWNGRVPVAIKSLKPGTMDPQDFLAEAQLMKKIQHDKLIRLFAVCTTEEPIYIVTELMKNGSLLDYLRSPKGRQLKIDKLTDYSIQIATGMSYLESRNYIHRDLAARNVLVGQKGTIVKIADFGLARVIKEEEYEARAGAKFPLKWTAPEALSYGKFTIKSDVWSFGILLSEIVTYGQIPYPGMSNNEVMLKIEMNYRMPMPEKCPVNWYLIMLQTWDTDPMKRPTFDALRSMFEDLLFTDGQHYKESAEVL</sequence>
<evidence type="ECO:0000259" key="14">
    <source>
        <dbReference type="PROSITE" id="PS50001"/>
    </source>
</evidence>
<feature type="compositionally biased region" description="Basic and acidic residues" evidence="13">
    <location>
        <begin position="7"/>
        <end position="18"/>
    </location>
</feature>
<dbReference type="InterPro" id="IPR050198">
    <property type="entry name" value="Non-receptor_tyrosine_kinases"/>
</dbReference>
<dbReference type="FunFam" id="1.10.510.10:FF:000318">
    <property type="entry name" value="Tyrosine-protein kinase"/>
    <property type="match status" value="1"/>
</dbReference>
<keyword evidence="4 12" id="KW-0418">Kinase</keyword>
<keyword evidence="5 11" id="KW-0067">ATP-binding</keyword>
<keyword evidence="18" id="KW-1185">Reference proteome</keyword>
<dbReference type="PROSITE" id="PS00107">
    <property type="entry name" value="PROTEIN_KINASE_ATP"/>
    <property type="match status" value="1"/>
</dbReference>
<evidence type="ECO:0000256" key="6">
    <source>
        <dbReference type="ARBA" id="ARBA00022999"/>
    </source>
</evidence>
<comment type="catalytic activity">
    <reaction evidence="8 12">
        <text>L-tyrosyl-[protein] + ATP = O-phospho-L-tyrosyl-[protein] + ADP + H(+)</text>
        <dbReference type="Rhea" id="RHEA:10596"/>
        <dbReference type="Rhea" id="RHEA-COMP:10136"/>
        <dbReference type="Rhea" id="RHEA-COMP:20101"/>
        <dbReference type="ChEBI" id="CHEBI:15378"/>
        <dbReference type="ChEBI" id="CHEBI:30616"/>
        <dbReference type="ChEBI" id="CHEBI:46858"/>
        <dbReference type="ChEBI" id="CHEBI:61978"/>
        <dbReference type="ChEBI" id="CHEBI:456216"/>
        <dbReference type="EC" id="2.7.10.2"/>
    </reaction>
</comment>
<evidence type="ECO:0000256" key="11">
    <source>
        <dbReference type="PROSITE-ProRule" id="PRU10141"/>
    </source>
</evidence>
<feature type="region of interest" description="Disordered" evidence="13">
    <location>
        <begin position="1"/>
        <end position="26"/>
    </location>
</feature>
<evidence type="ECO:0000256" key="8">
    <source>
        <dbReference type="ARBA" id="ARBA00051245"/>
    </source>
</evidence>
<dbReference type="SUPFAM" id="SSF50044">
    <property type="entry name" value="SH3-domain"/>
    <property type="match status" value="1"/>
</dbReference>
<dbReference type="InterPro" id="IPR036860">
    <property type="entry name" value="SH2_dom_sf"/>
</dbReference>
<dbReference type="PROSITE" id="PS00109">
    <property type="entry name" value="PROTEIN_KINASE_TYR"/>
    <property type="match status" value="1"/>
</dbReference>
<dbReference type="Proteomes" id="UP000789390">
    <property type="component" value="Unassembled WGS sequence"/>
</dbReference>
<dbReference type="Gene3D" id="3.30.200.20">
    <property type="entry name" value="Phosphorylase Kinase, domain 1"/>
    <property type="match status" value="1"/>
</dbReference>
<dbReference type="PROSITE" id="PS50002">
    <property type="entry name" value="SH3"/>
    <property type="match status" value="1"/>
</dbReference>
<evidence type="ECO:0000256" key="4">
    <source>
        <dbReference type="ARBA" id="ARBA00022777"/>
    </source>
</evidence>
<evidence type="ECO:0000313" key="18">
    <source>
        <dbReference type="Proteomes" id="UP000789390"/>
    </source>
</evidence>
<dbReference type="Pfam" id="PF07714">
    <property type="entry name" value="PK_Tyr_Ser-Thr"/>
    <property type="match status" value="1"/>
</dbReference>
<dbReference type="SMART" id="SM00252">
    <property type="entry name" value="SH2"/>
    <property type="match status" value="1"/>
</dbReference>
<dbReference type="GO" id="GO:0007435">
    <property type="term" value="P:salivary gland morphogenesis"/>
    <property type="evidence" value="ECO:0007669"/>
    <property type="project" value="UniProtKB-ARBA"/>
</dbReference>
<reference evidence="17" key="1">
    <citation type="submission" date="2021-11" db="EMBL/GenBank/DDBJ databases">
        <authorList>
            <person name="Schell T."/>
        </authorList>
    </citation>
    <scope>NUCLEOTIDE SEQUENCE</scope>
    <source>
        <strain evidence="17">M5</strain>
    </source>
</reference>
<organism evidence="17 18">
    <name type="scientific">Daphnia galeata</name>
    <dbReference type="NCBI Taxonomy" id="27404"/>
    <lineage>
        <taxon>Eukaryota</taxon>
        <taxon>Metazoa</taxon>
        <taxon>Ecdysozoa</taxon>
        <taxon>Arthropoda</taxon>
        <taxon>Crustacea</taxon>
        <taxon>Branchiopoda</taxon>
        <taxon>Diplostraca</taxon>
        <taxon>Cladocera</taxon>
        <taxon>Anomopoda</taxon>
        <taxon>Daphniidae</taxon>
        <taxon>Daphnia</taxon>
    </lineage>
</organism>
<dbReference type="EC" id="2.7.10.2" evidence="12"/>
<feature type="domain" description="SH3" evidence="15">
    <location>
        <begin position="31"/>
        <end position="92"/>
    </location>
</feature>
<evidence type="ECO:0000259" key="15">
    <source>
        <dbReference type="PROSITE" id="PS50002"/>
    </source>
</evidence>
<dbReference type="Pfam" id="PF00018">
    <property type="entry name" value="SH3_1"/>
    <property type="match status" value="1"/>
</dbReference>
<dbReference type="InterPro" id="IPR001245">
    <property type="entry name" value="Ser-Thr/Tyr_kinase_cat_dom"/>
</dbReference>
<dbReference type="CDD" id="cd11845">
    <property type="entry name" value="SH3_Src_like"/>
    <property type="match status" value="1"/>
</dbReference>
<evidence type="ECO:0000259" key="16">
    <source>
        <dbReference type="PROSITE" id="PS50011"/>
    </source>
</evidence>
<evidence type="ECO:0000256" key="12">
    <source>
        <dbReference type="RuleBase" id="RU362096"/>
    </source>
</evidence>
<feature type="domain" description="Protein kinase" evidence="16">
    <location>
        <begin position="221"/>
        <end position="476"/>
    </location>
</feature>
<feature type="domain" description="SH2" evidence="14">
    <location>
        <begin position="98"/>
        <end position="195"/>
    </location>
</feature>
<dbReference type="InterPro" id="IPR017441">
    <property type="entry name" value="Protein_kinase_ATP_BS"/>
</dbReference>
<comment type="similarity">
    <text evidence="12">Belongs to the protein kinase superfamily. Tyr protein kinase family.</text>
</comment>
<dbReference type="PROSITE" id="PS50011">
    <property type="entry name" value="PROTEIN_KINASE_DOM"/>
    <property type="match status" value="1"/>
</dbReference>
<protein>
    <recommendedName>
        <fullName evidence="12">Tyrosine-protein kinase</fullName>
        <ecNumber evidence="12">2.7.10.2</ecNumber>
    </recommendedName>
</protein>
<comment type="caution">
    <text evidence="17">The sequence shown here is derived from an EMBL/GenBank/DDBJ whole genome shotgun (WGS) entry which is preliminary data.</text>
</comment>